<evidence type="ECO:0000313" key="1">
    <source>
        <dbReference type="EMBL" id="ANF96306.1"/>
    </source>
</evidence>
<proteinExistence type="predicted"/>
<organism evidence="1 2">
    <name type="scientific">Paenibacillus bovis</name>
    <dbReference type="NCBI Taxonomy" id="1616788"/>
    <lineage>
        <taxon>Bacteria</taxon>
        <taxon>Bacillati</taxon>
        <taxon>Bacillota</taxon>
        <taxon>Bacilli</taxon>
        <taxon>Bacillales</taxon>
        <taxon>Paenibacillaceae</taxon>
        <taxon>Paenibacillus</taxon>
    </lineage>
</organism>
<dbReference type="Proteomes" id="UP000078148">
    <property type="component" value="Chromosome"/>
</dbReference>
<keyword evidence="2" id="KW-1185">Reference proteome</keyword>
<reference evidence="2" key="1">
    <citation type="submission" date="2015-10" db="EMBL/GenBank/DDBJ databases">
        <title>Genome of Paenibacillus bovis sp. nov.</title>
        <authorList>
            <person name="Wu Z."/>
            <person name="Gao C."/>
            <person name="Liu Z."/>
            <person name="Zheng H."/>
        </authorList>
    </citation>
    <scope>NUCLEOTIDE SEQUENCE [LARGE SCALE GENOMIC DNA]</scope>
    <source>
        <strain evidence="2">BD3526</strain>
    </source>
</reference>
<reference evidence="1 2" key="2">
    <citation type="journal article" date="2016" name="Int. J. Syst. Evol. Microbiol.">
        <title>Paenibacillus bovis sp. nov., isolated from raw yak (Bos grunniens) milk.</title>
        <authorList>
            <person name="Gao C."/>
            <person name="Han J."/>
            <person name="Liu Z."/>
            <person name="Xu X."/>
            <person name="Hang F."/>
            <person name="Wu Z."/>
        </authorList>
    </citation>
    <scope>NUCLEOTIDE SEQUENCE [LARGE SCALE GENOMIC DNA]</scope>
    <source>
        <strain evidence="1 2">BD3526</strain>
    </source>
</reference>
<protein>
    <submittedName>
        <fullName evidence="1">Uncharacterized protein</fullName>
    </submittedName>
</protein>
<name>A0A172ZF94_9BACL</name>
<accession>A0A172ZF94</accession>
<dbReference type="RefSeq" id="WP_060534049.1">
    <property type="nucleotide sequence ID" value="NZ_CP013023.1"/>
</dbReference>
<dbReference type="KEGG" id="pbv:AR543_10030"/>
<evidence type="ECO:0000313" key="2">
    <source>
        <dbReference type="Proteomes" id="UP000078148"/>
    </source>
</evidence>
<dbReference type="OrthoDB" id="2623343at2"/>
<gene>
    <name evidence="1" type="ORF">AR543_10030</name>
</gene>
<dbReference type="AlphaFoldDB" id="A0A172ZF94"/>
<sequence length="337" mass="38183">MLHRHTDTHLLVYYQDSLLMVKNQSVGYDSYDALGQHTEVFAGITPEKLPSFDPADDHSGQQDPDGHYVIAYGYQDRLLEQINSLLQQVHTAAALTHPRDHLVNTLVKNYTRITYVTGLSPAVAKADTEEAVPLPIGELPSEMTALGQYFTAHGMWLGALSRLQIQAGSPRAQQLLEAEVLPHFENKKQSAIGNMQIFYMYRLRAKSRELFEQTRTGALAIIQDLYRHHDTEQWFHPGVQNTEEYLIHTEHLESYIDPDLEQLREWIKDSYLAHGQPYLVMPLGWVLDEALMHSVALRFLAGTAGAIRLHVETGTGRVILIEVCTDEPVHKVQLSIK</sequence>
<dbReference type="EMBL" id="CP013023">
    <property type="protein sequence ID" value="ANF96306.1"/>
    <property type="molecule type" value="Genomic_DNA"/>
</dbReference>